<keyword evidence="4 8" id="KW-0067">ATP-binding</keyword>
<comment type="subunit">
    <text evidence="8">Homodimer.</text>
</comment>
<dbReference type="InterPro" id="IPR014729">
    <property type="entry name" value="Rossmann-like_a/b/a_fold"/>
</dbReference>
<feature type="binding site" evidence="8">
    <location>
        <begin position="17"/>
        <end position="18"/>
    </location>
    <ligand>
        <name>ATP</name>
        <dbReference type="ChEBI" id="CHEBI:30616"/>
    </ligand>
</feature>
<organism evidence="10 11">
    <name type="scientific">Thalassorhabdus alkalitolerans</name>
    <dbReference type="NCBI Taxonomy" id="2282697"/>
    <lineage>
        <taxon>Bacteria</taxon>
        <taxon>Bacillati</taxon>
        <taxon>Bacillota</taxon>
        <taxon>Bacilli</taxon>
        <taxon>Bacillales</taxon>
        <taxon>Bacillaceae</taxon>
        <taxon>Thalassorhabdus</taxon>
    </lineage>
</organism>
<feature type="binding site" evidence="8">
    <location>
        <begin position="9"/>
        <end position="11"/>
    </location>
    <ligand>
        <name>ATP</name>
        <dbReference type="ChEBI" id="CHEBI:30616"/>
    </ligand>
</feature>
<evidence type="ECO:0000256" key="8">
    <source>
        <dbReference type="HAMAP-Rule" id="MF_00140"/>
    </source>
</evidence>
<keyword evidence="8" id="KW-0963">Cytoplasm</keyword>
<feature type="short sequence motif" description="'KMSKS' region" evidence="8">
    <location>
        <begin position="192"/>
        <end position="196"/>
    </location>
</feature>
<reference evidence="11" key="1">
    <citation type="journal article" date="2019" name="Int. J. Syst. Evol. Microbiol.">
        <title>The Global Catalogue of Microorganisms (GCM) 10K type strain sequencing project: providing services to taxonomists for standard genome sequencing and annotation.</title>
        <authorList>
            <consortium name="The Broad Institute Genomics Platform"/>
            <consortium name="The Broad Institute Genome Sequencing Center for Infectious Disease"/>
            <person name="Wu L."/>
            <person name="Ma J."/>
        </authorList>
    </citation>
    <scope>NUCLEOTIDE SEQUENCE [LARGE SCALE GENOMIC DNA]</scope>
    <source>
        <strain evidence="11">CECT 7184</strain>
    </source>
</reference>
<dbReference type="Proteomes" id="UP001596142">
    <property type="component" value="Unassembled WGS sequence"/>
</dbReference>
<dbReference type="SUPFAM" id="SSF52374">
    <property type="entry name" value="Nucleotidylyl transferase"/>
    <property type="match status" value="1"/>
</dbReference>
<name>A0ABW0YJG3_9BACI</name>
<evidence type="ECO:0000256" key="2">
    <source>
        <dbReference type="ARBA" id="ARBA00022598"/>
    </source>
</evidence>
<dbReference type="InterPro" id="IPR002306">
    <property type="entry name" value="Trp-tRNA-ligase"/>
</dbReference>
<dbReference type="Pfam" id="PF00579">
    <property type="entry name" value="tRNA-synt_1b"/>
    <property type="match status" value="1"/>
</dbReference>
<dbReference type="HAMAP" id="MF_00140_B">
    <property type="entry name" value="Trp_tRNA_synth_B"/>
    <property type="match status" value="1"/>
</dbReference>
<feature type="short sequence motif" description="'HIGH' region" evidence="8">
    <location>
        <begin position="10"/>
        <end position="18"/>
    </location>
</feature>
<evidence type="ECO:0000256" key="5">
    <source>
        <dbReference type="ARBA" id="ARBA00022917"/>
    </source>
</evidence>
<dbReference type="EMBL" id="JBHSOZ010000003">
    <property type="protein sequence ID" value="MFC5712510.1"/>
    <property type="molecule type" value="Genomic_DNA"/>
</dbReference>
<protein>
    <recommendedName>
        <fullName evidence="8">Tryptophan--tRNA ligase</fullName>
        <ecNumber evidence="8">6.1.1.2</ecNumber>
    </recommendedName>
    <alternativeName>
        <fullName evidence="8">Tryptophanyl-tRNA synthetase</fullName>
        <shortName evidence="8">TrpRS</shortName>
    </alternativeName>
</protein>
<dbReference type="InterPro" id="IPR050203">
    <property type="entry name" value="Trp-tRNA_synthetase"/>
</dbReference>
<keyword evidence="6 8" id="KW-0030">Aminoacyl-tRNA synthetase</keyword>
<dbReference type="NCBIfam" id="TIGR00233">
    <property type="entry name" value="trpS"/>
    <property type="match status" value="1"/>
</dbReference>
<comment type="similarity">
    <text evidence="1 8 9">Belongs to the class-I aminoacyl-tRNA synthetase family.</text>
</comment>
<comment type="catalytic activity">
    <reaction evidence="7 8">
        <text>tRNA(Trp) + L-tryptophan + ATP = L-tryptophyl-tRNA(Trp) + AMP + diphosphate + H(+)</text>
        <dbReference type="Rhea" id="RHEA:24080"/>
        <dbReference type="Rhea" id="RHEA-COMP:9671"/>
        <dbReference type="Rhea" id="RHEA-COMP:9705"/>
        <dbReference type="ChEBI" id="CHEBI:15378"/>
        <dbReference type="ChEBI" id="CHEBI:30616"/>
        <dbReference type="ChEBI" id="CHEBI:33019"/>
        <dbReference type="ChEBI" id="CHEBI:57912"/>
        <dbReference type="ChEBI" id="CHEBI:78442"/>
        <dbReference type="ChEBI" id="CHEBI:78535"/>
        <dbReference type="ChEBI" id="CHEBI:456215"/>
        <dbReference type="EC" id="6.1.1.2"/>
    </reaction>
</comment>
<dbReference type="CDD" id="cd00806">
    <property type="entry name" value="TrpRS_core"/>
    <property type="match status" value="1"/>
</dbReference>
<keyword evidence="3 8" id="KW-0547">Nucleotide-binding</keyword>
<evidence type="ECO:0000256" key="3">
    <source>
        <dbReference type="ARBA" id="ARBA00022741"/>
    </source>
</evidence>
<keyword evidence="5 8" id="KW-0648">Protein biosynthesis</keyword>
<gene>
    <name evidence="8 10" type="primary">trpS</name>
    <name evidence="10" type="ORF">ACFPU1_06930</name>
</gene>
<dbReference type="PROSITE" id="PS00178">
    <property type="entry name" value="AA_TRNA_LIGASE_I"/>
    <property type="match status" value="1"/>
</dbReference>
<comment type="subcellular location">
    <subcellularLocation>
        <location evidence="8">Cytoplasm</location>
    </subcellularLocation>
</comment>
<evidence type="ECO:0000256" key="1">
    <source>
        <dbReference type="ARBA" id="ARBA00005594"/>
    </source>
</evidence>
<evidence type="ECO:0000313" key="11">
    <source>
        <dbReference type="Proteomes" id="UP001596142"/>
    </source>
</evidence>
<dbReference type="InterPro" id="IPR002305">
    <property type="entry name" value="aa-tRNA-synth_Ic"/>
</dbReference>
<accession>A0ABW0YJG3</accession>
<evidence type="ECO:0000256" key="4">
    <source>
        <dbReference type="ARBA" id="ARBA00022840"/>
    </source>
</evidence>
<proteinExistence type="inferred from homology"/>
<dbReference type="PANTHER" id="PTHR43766">
    <property type="entry name" value="TRYPTOPHAN--TRNA LIGASE, MITOCHONDRIAL"/>
    <property type="match status" value="1"/>
</dbReference>
<dbReference type="Gene3D" id="1.10.240.10">
    <property type="entry name" value="Tyrosyl-Transfer RNA Synthetase"/>
    <property type="match status" value="1"/>
</dbReference>
<evidence type="ECO:0000313" key="10">
    <source>
        <dbReference type="EMBL" id="MFC5712510.1"/>
    </source>
</evidence>
<dbReference type="PRINTS" id="PR01039">
    <property type="entry name" value="TRNASYNTHTRP"/>
</dbReference>
<evidence type="ECO:0000256" key="9">
    <source>
        <dbReference type="RuleBase" id="RU363036"/>
    </source>
</evidence>
<comment type="function">
    <text evidence="8">Catalyzes the attachment of tryptophan to tRNA(Trp).</text>
</comment>
<keyword evidence="2 8" id="KW-0436">Ligase</keyword>
<feature type="binding site" evidence="8">
    <location>
        <begin position="144"/>
        <end position="146"/>
    </location>
    <ligand>
        <name>ATP</name>
        <dbReference type="ChEBI" id="CHEBI:30616"/>
    </ligand>
</feature>
<dbReference type="EC" id="6.1.1.2" evidence="8"/>
<dbReference type="Gene3D" id="3.40.50.620">
    <property type="entry name" value="HUPs"/>
    <property type="match status" value="1"/>
</dbReference>
<dbReference type="RefSeq" id="WP_100399657.1">
    <property type="nucleotide sequence ID" value="NZ_JBHSOZ010000003.1"/>
</dbReference>
<evidence type="ECO:0000256" key="6">
    <source>
        <dbReference type="ARBA" id="ARBA00023146"/>
    </source>
</evidence>
<dbReference type="PANTHER" id="PTHR43766:SF1">
    <property type="entry name" value="TRYPTOPHAN--TRNA LIGASE, MITOCHONDRIAL"/>
    <property type="match status" value="1"/>
</dbReference>
<dbReference type="GO" id="GO:0004830">
    <property type="term" value="F:tryptophan-tRNA ligase activity"/>
    <property type="evidence" value="ECO:0007669"/>
    <property type="project" value="UniProtKB-EC"/>
</dbReference>
<dbReference type="InterPro" id="IPR001412">
    <property type="entry name" value="aa-tRNA-synth_I_CS"/>
</dbReference>
<dbReference type="InterPro" id="IPR024109">
    <property type="entry name" value="Trp-tRNA-ligase_bac-type"/>
</dbReference>
<feature type="binding site" evidence="8">
    <location>
        <position position="132"/>
    </location>
    <ligand>
        <name>L-tryptophan</name>
        <dbReference type="ChEBI" id="CHEBI:57912"/>
    </ligand>
</feature>
<keyword evidence="11" id="KW-1185">Reference proteome</keyword>
<feature type="binding site" evidence="8">
    <location>
        <begin position="192"/>
        <end position="196"/>
    </location>
    <ligand>
        <name>ATP</name>
        <dbReference type="ChEBI" id="CHEBI:30616"/>
    </ligand>
</feature>
<feature type="binding site" evidence="8">
    <location>
        <position position="183"/>
    </location>
    <ligand>
        <name>ATP</name>
        <dbReference type="ChEBI" id="CHEBI:30616"/>
    </ligand>
</feature>
<sequence length="329" mass="37173">MKTVFSGIQPSGTLTLGNYLGAMKHFVDMQEDNECFFCIVDQHAITVPQDKITLRKNIKSLAALYLAVGIDPQKSTLFIQSEVPAHAQLAWIMQCVSYIGELERMTQFKDKSEGKEAVSSALLTYPPLMAADILLYQTDIVPVGEDQKQHLELTRNLAERFNRKYNDIFSIPEVQIPKVGARIMSLQNPVKKMSKSDENQKAFISMLDDEKTIMKKIKSAVTDSENEIRFNREEKPGVSNLMSILSLGTGESLEEIESRYAGKGYGDFKQEVGEVVIEILRPIQERYNELIDSQELDNILDEGAERANRKAFKTLAKAERAMGLGRKRR</sequence>
<evidence type="ECO:0000256" key="7">
    <source>
        <dbReference type="ARBA" id="ARBA00049929"/>
    </source>
</evidence>
<comment type="caution">
    <text evidence="10">The sequence shown here is derived from an EMBL/GenBank/DDBJ whole genome shotgun (WGS) entry which is preliminary data.</text>
</comment>